<gene>
    <name evidence="4" type="ORF">PLXY2_LOCUS11224</name>
</gene>
<dbReference type="PROSITE" id="PS00135">
    <property type="entry name" value="TRYPSIN_SER"/>
    <property type="match status" value="1"/>
</dbReference>
<dbReference type="PANTHER" id="PTHR24256">
    <property type="entry name" value="TRYPTASE-RELATED"/>
    <property type="match status" value="1"/>
</dbReference>
<evidence type="ECO:0000256" key="2">
    <source>
        <dbReference type="ARBA" id="ARBA00024195"/>
    </source>
</evidence>
<organism evidence="4 5">
    <name type="scientific">Plutella xylostella</name>
    <name type="common">Diamondback moth</name>
    <name type="synonym">Plutella maculipennis</name>
    <dbReference type="NCBI Taxonomy" id="51655"/>
    <lineage>
        <taxon>Eukaryota</taxon>
        <taxon>Metazoa</taxon>
        <taxon>Ecdysozoa</taxon>
        <taxon>Arthropoda</taxon>
        <taxon>Hexapoda</taxon>
        <taxon>Insecta</taxon>
        <taxon>Pterygota</taxon>
        <taxon>Neoptera</taxon>
        <taxon>Endopterygota</taxon>
        <taxon>Lepidoptera</taxon>
        <taxon>Glossata</taxon>
        <taxon>Ditrysia</taxon>
        <taxon>Yponomeutoidea</taxon>
        <taxon>Plutellidae</taxon>
        <taxon>Plutella</taxon>
    </lineage>
</organism>
<evidence type="ECO:0000256" key="1">
    <source>
        <dbReference type="ARBA" id="ARBA00023157"/>
    </source>
</evidence>
<feature type="domain" description="Peptidase S1" evidence="3">
    <location>
        <begin position="12"/>
        <end position="82"/>
    </location>
</feature>
<dbReference type="SUPFAM" id="SSF50494">
    <property type="entry name" value="Trypsin-like serine proteases"/>
    <property type="match status" value="1"/>
</dbReference>
<evidence type="ECO:0000259" key="3">
    <source>
        <dbReference type="PROSITE" id="PS50240"/>
    </source>
</evidence>
<dbReference type="InterPro" id="IPR009003">
    <property type="entry name" value="Peptidase_S1_PA"/>
</dbReference>
<keyword evidence="1" id="KW-1015">Disulfide bond</keyword>
<dbReference type="GO" id="GO:0004252">
    <property type="term" value="F:serine-type endopeptidase activity"/>
    <property type="evidence" value="ECO:0007669"/>
    <property type="project" value="InterPro"/>
</dbReference>
<dbReference type="GO" id="GO:0006508">
    <property type="term" value="P:proteolysis"/>
    <property type="evidence" value="ECO:0007669"/>
    <property type="project" value="InterPro"/>
</dbReference>
<proteinExistence type="inferred from homology"/>
<accession>A0A8S4FYV0</accession>
<evidence type="ECO:0000313" key="4">
    <source>
        <dbReference type="EMBL" id="CAG9132954.1"/>
    </source>
</evidence>
<comment type="caution">
    <text evidence="4">The sequence shown here is derived from an EMBL/GenBank/DDBJ whole genome shotgun (WGS) entry which is preliminary data.</text>
</comment>
<dbReference type="EMBL" id="CAJHNJ030000055">
    <property type="protein sequence ID" value="CAG9132954.1"/>
    <property type="molecule type" value="Genomic_DNA"/>
</dbReference>
<dbReference type="InterPro" id="IPR043504">
    <property type="entry name" value="Peptidase_S1_PA_chymotrypsin"/>
</dbReference>
<keyword evidence="5" id="KW-1185">Reference proteome</keyword>
<comment type="similarity">
    <text evidence="2">Belongs to the peptidase S1 family. CLIP subfamily.</text>
</comment>
<dbReference type="InterPro" id="IPR033116">
    <property type="entry name" value="TRYPSIN_SER"/>
</dbReference>
<reference evidence="4" key="1">
    <citation type="submission" date="2020-11" db="EMBL/GenBank/DDBJ databases">
        <authorList>
            <person name="Whiteford S."/>
        </authorList>
    </citation>
    <scope>NUCLEOTIDE SEQUENCE</scope>
</reference>
<protein>
    <submittedName>
        <fullName evidence="4">(diamondback moth) hypothetical protein</fullName>
    </submittedName>
</protein>
<dbReference type="PROSITE" id="PS50240">
    <property type="entry name" value="TRYPSIN_DOM"/>
    <property type="match status" value="1"/>
</dbReference>
<sequence length="87" mass="9384">MNLDSGWDLKAMIRAGGERGEANDSCHGDSGGPLLAYIDDEDLPCTYAVRGIVSWGSQCGQGSPGVYTDVNQYMDWIVERVWGVVDG</sequence>
<dbReference type="Gene3D" id="2.40.10.10">
    <property type="entry name" value="Trypsin-like serine proteases"/>
    <property type="match status" value="1"/>
</dbReference>
<dbReference type="InterPro" id="IPR001254">
    <property type="entry name" value="Trypsin_dom"/>
</dbReference>
<name>A0A8S4FYV0_PLUXY</name>
<dbReference type="InterPro" id="IPR051487">
    <property type="entry name" value="Ser/Thr_Proteases_Immune/Dev"/>
</dbReference>
<dbReference type="AlphaFoldDB" id="A0A8S4FYV0"/>
<evidence type="ECO:0000313" key="5">
    <source>
        <dbReference type="Proteomes" id="UP000653454"/>
    </source>
</evidence>
<dbReference type="Proteomes" id="UP000653454">
    <property type="component" value="Unassembled WGS sequence"/>
</dbReference>
<dbReference type="Pfam" id="PF00089">
    <property type="entry name" value="Trypsin"/>
    <property type="match status" value="1"/>
</dbReference>